<keyword evidence="2" id="KW-1185">Reference proteome</keyword>
<proteinExistence type="predicted"/>
<organism evidence="1 2">
    <name type="scientific">Acidicapsa dinghuensis</name>
    <dbReference type="NCBI Taxonomy" id="2218256"/>
    <lineage>
        <taxon>Bacteria</taxon>
        <taxon>Pseudomonadati</taxon>
        <taxon>Acidobacteriota</taxon>
        <taxon>Terriglobia</taxon>
        <taxon>Terriglobales</taxon>
        <taxon>Acidobacteriaceae</taxon>
        <taxon>Acidicapsa</taxon>
    </lineage>
</organism>
<gene>
    <name evidence="1" type="ORF">ACFPT7_24365</name>
</gene>
<dbReference type="RefSeq" id="WP_263341861.1">
    <property type="nucleotide sequence ID" value="NZ_JAGSYH010000008.1"/>
</dbReference>
<evidence type="ECO:0008006" key="3">
    <source>
        <dbReference type="Google" id="ProtNLM"/>
    </source>
</evidence>
<sequence length="220" mass="23063">MKRHMMQQWNSASYPVEPRFVPRKLAHTPMKALSVLIVSLFFSSPNFGQAVRVQTRAFRVRPELVCLLCTLTVSATPAAVSFNLVQKGIAAASSSITVTTTMTGISALGSLNLYGYFSSSSAALTDGQSTPDNIPSSAVLGKMPTGIPTSFTPFTGSYALGTAGATLELFSTSSLLSVGCTPSGASCRTDTLSLEINLSSLPQLPAGTYHGTLILQAEAM</sequence>
<protein>
    <recommendedName>
        <fullName evidence="3">DUF4402 domain-containing protein</fullName>
    </recommendedName>
</protein>
<evidence type="ECO:0000313" key="2">
    <source>
        <dbReference type="Proteomes" id="UP001596091"/>
    </source>
</evidence>
<dbReference type="EMBL" id="JBHSPH010000020">
    <property type="protein sequence ID" value="MFC5865462.1"/>
    <property type="molecule type" value="Genomic_DNA"/>
</dbReference>
<accession>A0ABW1EMH6</accession>
<comment type="caution">
    <text evidence="1">The sequence shown here is derived from an EMBL/GenBank/DDBJ whole genome shotgun (WGS) entry which is preliminary data.</text>
</comment>
<name>A0ABW1EMH6_9BACT</name>
<evidence type="ECO:0000313" key="1">
    <source>
        <dbReference type="EMBL" id="MFC5865462.1"/>
    </source>
</evidence>
<reference evidence="2" key="1">
    <citation type="journal article" date="2019" name="Int. J. Syst. Evol. Microbiol.">
        <title>The Global Catalogue of Microorganisms (GCM) 10K type strain sequencing project: providing services to taxonomists for standard genome sequencing and annotation.</title>
        <authorList>
            <consortium name="The Broad Institute Genomics Platform"/>
            <consortium name="The Broad Institute Genome Sequencing Center for Infectious Disease"/>
            <person name="Wu L."/>
            <person name="Ma J."/>
        </authorList>
    </citation>
    <scope>NUCLEOTIDE SEQUENCE [LARGE SCALE GENOMIC DNA]</scope>
    <source>
        <strain evidence="2">JCM 4087</strain>
    </source>
</reference>
<dbReference type="Proteomes" id="UP001596091">
    <property type="component" value="Unassembled WGS sequence"/>
</dbReference>